<dbReference type="RefSeq" id="WP_106521837.1">
    <property type="nucleotide sequence ID" value="NZ_PYGD01000001.1"/>
</dbReference>
<sequence length="128" mass="13685">MKKLCLSLAFVAGFAAVSSANTLRILNLSSCPFFVGTIGNGYVYATPGFNNLYSDPSAVPSSTAPATAIFSEASVQRDYFPDGFGVSIAQPYRSSTDINDYPACHGGTAYDVYWNYNPITLDAVLLIM</sequence>
<keyword evidence="3" id="KW-1185">Reference proteome</keyword>
<protein>
    <submittedName>
        <fullName evidence="2">Uncharacterized protein</fullName>
    </submittedName>
</protein>
<accession>A0A2P8DD71</accession>
<dbReference type="EMBL" id="PYGD01000001">
    <property type="protein sequence ID" value="PSK95166.1"/>
    <property type="molecule type" value="Genomic_DNA"/>
</dbReference>
<evidence type="ECO:0000256" key="1">
    <source>
        <dbReference type="SAM" id="SignalP"/>
    </source>
</evidence>
<feature type="signal peptide" evidence="1">
    <location>
        <begin position="1"/>
        <end position="20"/>
    </location>
</feature>
<evidence type="ECO:0000313" key="2">
    <source>
        <dbReference type="EMBL" id="PSK95166.1"/>
    </source>
</evidence>
<proteinExistence type="predicted"/>
<organism evidence="2 3">
    <name type="scientific">Taibaiella chishuiensis</name>
    <dbReference type="NCBI Taxonomy" id="1434707"/>
    <lineage>
        <taxon>Bacteria</taxon>
        <taxon>Pseudomonadati</taxon>
        <taxon>Bacteroidota</taxon>
        <taxon>Chitinophagia</taxon>
        <taxon>Chitinophagales</taxon>
        <taxon>Chitinophagaceae</taxon>
        <taxon>Taibaiella</taxon>
    </lineage>
</organism>
<keyword evidence="1" id="KW-0732">Signal</keyword>
<feature type="chain" id="PRO_5015128011" evidence="1">
    <location>
        <begin position="21"/>
        <end position="128"/>
    </location>
</feature>
<dbReference type="AlphaFoldDB" id="A0A2P8DD71"/>
<gene>
    <name evidence="2" type="ORF">B0I18_1011331</name>
</gene>
<comment type="caution">
    <text evidence="2">The sequence shown here is derived from an EMBL/GenBank/DDBJ whole genome shotgun (WGS) entry which is preliminary data.</text>
</comment>
<name>A0A2P8DD71_9BACT</name>
<dbReference type="Proteomes" id="UP000240572">
    <property type="component" value="Unassembled WGS sequence"/>
</dbReference>
<evidence type="ECO:0000313" key="3">
    <source>
        <dbReference type="Proteomes" id="UP000240572"/>
    </source>
</evidence>
<reference evidence="2 3" key="1">
    <citation type="submission" date="2018-03" db="EMBL/GenBank/DDBJ databases">
        <title>Genomic Encyclopedia of Type Strains, Phase III (KMG-III): the genomes of soil and plant-associated and newly described type strains.</title>
        <authorList>
            <person name="Whitman W."/>
        </authorList>
    </citation>
    <scope>NUCLEOTIDE SEQUENCE [LARGE SCALE GENOMIC DNA]</scope>
    <source>
        <strain evidence="2 3">CGMCC 1.12700</strain>
    </source>
</reference>